<organism evidence="2 3">
    <name type="scientific">Sphingomonas naphthae</name>
    <dbReference type="NCBI Taxonomy" id="1813468"/>
    <lineage>
        <taxon>Bacteria</taxon>
        <taxon>Pseudomonadati</taxon>
        <taxon>Pseudomonadota</taxon>
        <taxon>Alphaproteobacteria</taxon>
        <taxon>Sphingomonadales</taxon>
        <taxon>Sphingomonadaceae</taxon>
        <taxon>Sphingomonas</taxon>
    </lineage>
</organism>
<feature type="region of interest" description="Disordered" evidence="1">
    <location>
        <begin position="412"/>
        <end position="461"/>
    </location>
</feature>
<dbReference type="InterPro" id="IPR009279">
    <property type="entry name" value="Portal_Mu"/>
</dbReference>
<protein>
    <submittedName>
        <fullName evidence="2">DUF935 domain-containing protein</fullName>
    </submittedName>
</protein>
<accession>A0ABY7TGG8</accession>
<dbReference type="EMBL" id="CP117411">
    <property type="protein sequence ID" value="WCT72066.1"/>
    <property type="molecule type" value="Genomic_DNA"/>
</dbReference>
<sequence length="567" mass="61086">MTNDLVPIGASRNLPMLVDPQGRPLRREELTVDIAGPTNMGVRSIQSGHPAQGLTPERLAGLLRSAEDGDAVAYLELAEEMEEKDLHYLGVLATRKRAVTQLPIVVDAAGDDDQAKGDAELVRDWLKRDMLQFELFDILDAIGKGFSVTEIIWQTTAKAWTPIRLETRDPRWFEFDRTNGRTLLLKTEAGPQPLSGGKYLEHVHPAKTGLPIRGGLARCVAWAYLFRNFGIKDWNRFNEAYGLPLRIGKYEAGTAEGDIRKLLRGLASLSSDFAAAFPKSMDVTFETGGSTNGTALFQALLVYFEQQISKAVTGQTASSDAVAGGLGSGQANAHSEVRADIRDADAALTSATINMQLVPLLVSFNRGPREVYPRVRIGRQDALDVQRLVASANTLASLGVQIGADQMRDLAGLPAPREGEEPLRPASSAAAGEGDAAAGAGKRPRSAVEPRNGPDPHSTAVPAFLSLLKSPKWANEGRTIGVMPPIEAEPDAIGLGADVALEDWEGLFAPVIAPIDQMIEDVDNLEELRDRLIEAFDGMDTAGIAEQLARAAFASRLAGDVETRMEN</sequence>
<evidence type="ECO:0000313" key="3">
    <source>
        <dbReference type="Proteomes" id="UP001220395"/>
    </source>
</evidence>
<reference evidence="2 3" key="1">
    <citation type="submission" date="2023-02" db="EMBL/GenBank/DDBJ databases">
        <title>Genome sequence of Sphingomonas naphthae.</title>
        <authorList>
            <person name="Kim S."/>
            <person name="Heo J."/>
            <person name="Kwon S.-W."/>
        </authorList>
    </citation>
    <scope>NUCLEOTIDE SEQUENCE [LARGE SCALE GENOMIC DNA]</scope>
    <source>
        <strain evidence="2 3">KACC 18716</strain>
    </source>
</reference>
<evidence type="ECO:0000313" key="2">
    <source>
        <dbReference type="EMBL" id="WCT72066.1"/>
    </source>
</evidence>
<feature type="compositionally biased region" description="Low complexity" evidence="1">
    <location>
        <begin position="426"/>
        <end position="441"/>
    </location>
</feature>
<proteinExistence type="predicted"/>
<name>A0ABY7TGG8_9SPHN</name>
<dbReference type="RefSeq" id="WP_273686015.1">
    <property type="nucleotide sequence ID" value="NZ_CP117411.1"/>
</dbReference>
<keyword evidence="3" id="KW-1185">Reference proteome</keyword>
<dbReference type="Proteomes" id="UP001220395">
    <property type="component" value="Chromosome"/>
</dbReference>
<gene>
    <name evidence="2" type="ORF">PQ455_10440</name>
</gene>
<dbReference type="Pfam" id="PF06074">
    <property type="entry name" value="Portal_Mu"/>
    <property type="match status" value="1"/>
</dbReference>
<evidence type="ECO:0000256" key="1">
    <source>
        <dbReference type="SAM" id="MobiDB-lite"/>
    </source>
</evidence>